<reference evidence="1" key="1">
    <citation type="submission" date="2024-06" db="UniProtKB">
        <authorList>
            <consortium name="Ensembl"/>
        </authorList>
    </citation>
    <scope>IDENTIFICATION</scope>
</reference>
<protein>
    <submittedName>
        <fullName evidence="1">Uncharacterized protein</fullName>
    </submittedName>
</protein>
<dbReference type="EMBL" id="AEYP01004052">
    <property type="status" value="NOT_ANNOTATED_CDS"/>
    <property type="molecule type" value="Genomic_DNA"/>
</dbReference>
<dbReference type="HOGENOM" id="CLU_1590241_0_0_1"/>
<organism evidence="1">
    <name type="scientific">Mustela putorius furo</name>
    <name type="common">European domestic ferret</name>
    <name type="synonym">Mustela furo</name>
    <dbReference type="NCBI Taxonomy" id="9669"/>
    <lineage>
        <taxon>Eukaryota</taxon>
        <taxon>Metazoa</taxon>
        <taxon>Chordata</taxon>
        <taxon>Craniata</taxon>
        <taxon>Vertebrata</taxon>
        <taxon>Euteleostomi</taxon>
        <taxon>Mammalia</taxon>
        <taxon>Eutheria</taxon>
        <taxon>Laurasiatheria</taxon>
        <taxon>Carnivora</taxon>
        <taxon>Caniformia</taxon>
        <taxon>Musteloidea</taxon>
        <taxon>Mustelidae</taxon>
        <taxon>Mustelinae</taxon>
        <taxon>Mustela</taxon>
    </lineage>
</organism>
<proteinExistence type="predicted"/>
<name>M3Y649_MUSPF</name>
<dbReference type="InParanoid" id="M3Y649"/>
<dbReference type="Ensembl" id="ENSMPUT00000006913.1">
    <property type="protein sequence ID" value="ENSMPUP00000006800.1"/>
    <property type="gene ID" value="ENSMPUG00000006854.1"/>
</dbReference>
<evidence type="ECO:0000313" key="1">
    <source>
        <dbReference type="Ensembl" id="ENSMPUP00000006800.1"/>
    </source>
</evidence>
<dbReference type="AlphaFoldDB" id="M3Y649"/>
<accession>M3Y649</accession>
<sequence length="168" mass="18777">RETLKKKKQKNKKTRTWKWGRRTRAVVQELLHKNKIKKKKREREKEGKKSLLNGCEGSGNELKEGWGGGGDRQFVLLACPAELSWPPSGASSCFGALRAPTPSWSPSLHRRQRWCCPWRWCRGWRGGGGASCCCGLGGAARNAYANLWDLAVGRWQWQVLSGVTGLAG</sequence>